<dbReference type="AlphaFoldDB" id="A0A067MVM9"/>
<keyword evidence="2" id="KW-1185">Reference proteome</keyword>
<organism evidence="1 2">
    <name type="scientific">Botryobasidium botryosum (strain FD-172 SS1)</name>
    <dbReference type="NCBI Taxonomy" id="930990"/>
    <lineage>
        <taxon>Eukaryota</taxon>
        <taxon>Fungi</taxon>
        <taxon>Dikarya</taxon>
        <taxon>Basidiomycota</taxon>
        <taxon>Agaricomycotina</taxon>
        <taxon>Agaricomycetes</taxon>
        <taxon>Cantharellales</taxon>
        <taxon>Botryobasidiaceae</taxon>
        <taxon>Botryobasidium</taxon>
    </lineage>
</organism>
<dbReference type="HOGENOM" id="CLU_2084467_0_0_1"/>
<proteinExistence type="predicted"/>
<evidence type="ECO:0000313" key="1">
    <source>
        <dbReference type="EMBL" id="KDQ15912.1"/>
    </source>
</evidence>
<dbReference type="Proteomes" id="UP000027195">
    <property type="component" value="Unassembled WGS sequence"/>
</dbReference>
<accession>A0A067MVM9</accession>
<protein>
    <submittedName>
        <fullName evidence="1">Uncharacterized protein</fullName>
    </submittedName>
</protein>
<name>A0A067MVM9_BOTB1</name>
<dbReference type="InParanoid" id="A0A067MVM9"/>
<reference evidence="2" key="1">
    <citation type="journal article" date="2014" name="Proc. Natl. Acad. Sci. U.S.A.">
        <title>Extensive sampling of basidiomycete genomes demonstrates inadequacy of the white-rot/brown-rot paradigm for wood decay fungi.</title>
        <authorList>
            <person name="Riley R."/>
            <person name="Salamov A.A."/>
            <person name="Brown D.W."/>
            <person name="Nagy L.G."/>
            <person name="Floudas D."/>
            <person name="Held B.W."/>
            <person name="Levasseur A."/>
            <person name="Lombard V."/>
            <person name="Morin E."/>
            <person name="Otillar R."/>
            <person name="Lindquist E.A."/>
            <person name="Sun H."/>
            <person name="LaButti K.M."/>
            <person name="Schmutz J."/>
            <person name="Jabbour D."/>
            <person name="Luo H."/>
            <person name="Baker S.E."/>
            <person name="Pisabarro A.G."/>
            <person name="Walton J.D."/>
            <person name="Blanchette R.A."/>
            <person name="Henrissat B."/>
            <person name="Martin F."/>
            <person name="Cullen D."/>
            <person name="Hibbett D.S."/>
            <person name="Grigoriev I.V."/>
        </authorList>
    </citation>
    <scope>NUCLEOTIDE SEQUENCE [LARGE SCALE GENOMIC DNA]</scope>
    <source>
        <strain evidence="2">FD-172 SS1</strain>
    </source>
</reference>
<evidence type="ECO:0000313" key="2">
    <source>
        <dbReference type="Proteomes" id="UP000027195"/>
    </source>
</evidence>
<sequence>MLLLLKRFCRSWRLFWRASSLGRPLPQIPSSTLRSFSFSVSSSSPLHLSLPAPMAPPISRTCSASLRTSLPSHSKRLFISLLLGNPRQRPRRSTQPFKAFKDVFAATSRRSTRLWTA</sequence>
<gene>
    <name evidence="1" type="ORF">BOTBODRAFT_275809</name>
</gene>
<dbReference type="EMBL" id="KL198030">
    <property type="protein sequence ID" value="KDQ15912.1"/>
    <property type="molecule type" value="Genomic_DNA"/>
</dbReference>